<gene>
    <name evidence="3" type="ORF">BDN70DRAFT_801943</name>
</gene>
<feature type="transmembrane region" description="Helical" evidence="1">
    <location>
        <begin position="54"/>
        <end position="73"/>
    </location>
</feature>
<evidence type="ECO:0000313" key="4">
    <source>
        <dbReference type="Proteomes" id="UP000807469"/>
    </source>
</evidence>
<dbReference type="Proteomes" id="UP000807469">
    <property type="component" value="Unassembled WGS sequence"/>
</dbReference>
<sequence>MLTLRQNINSDRTWSLEDDVNYQIPRPKDDPWQICLELFLEEDKAKCQAWNDEVGTLLVFAGLFSAVVTAFVVQSYQSLTPNPGDQTSLLLALLISNIN</sequence>
<evidence type="ECO:0000313" key="3">
    <source>
        <dbReference type="EMBL" id="KAF9482268.1"/>
    </source>
</evidence>
<comment type="caution">
    <text evidence="3">The sequence shown here is derived from an EMBL/GenBank/DDBJ whole genome shotgun (WGS) entry which is preliminary data.</text>
</comment>
<dbReference type="InterPro" id="IPR045338">
    <property type="entry name" value="DUF6535"/>
</dbReference>
<protein>
    <recommendedName>
        <fullName evidence="2">DUF6535 domain-containing protein</fullName>
    </recommendedName>
</protein>
<evidence type="ECO:0000259" key="2">
    <source>
        <dbReference type="Pfam" id="PF20153"/>
    </source>
</evidence>
<keyword evidence="1" id="KW-0472">Membrane</keyword>
<evidence type="ECO:0000256" key="1">
    <source>
        <dbReference type="SAM" id="Phobius"/>
    </source>
</evidence>
<organism evidence="3 4">
    <name type="scientific">Pholiota conissans</name>
    <dbReference type="NCBI Taxonomy" id="109636"/>
    <lineage>
        <taxon>Eukaryota</taxon>
        <taxon>Fungi</taxon>
        <taxon>Dikarya</taxon>
        <taxon>Basidiomycota</taxon>
        <taxon>Agaricomycotina</taxon>
        <taxon>Agaricomycetes</taxon>
        <taxon>Agaricomycetidae</taxon>
        <taxon>Agaricales</taxon>
        <taxon>Agaricineae</taxon>
        <taxon>Strophariaceae</taxon>
        <taxon>Pholiota</taxon>
    </lineage>
</organism>
<accession>A0A9P5Z6D4</accession>
<reference evidence="3" key="1">
    <citation type="submission" date="2020-11" db="EMBL/GenBank/DDBJ databases">
        <authorList>
            <consortium name="DOE Joint Genome Institute"/>
            <person name="Ahrendt S."/>
            <person name="Riley R."/>
            <person name="Andreopoulos W."/>
            <person name="Labutti K."/>
            <person name="Pangilinan J."/>
            <person name="Ruiz-Duenas F.J."/>
            <person name="Barrasa J.M."/>
            <person name="Sanchez-Garcia M."/>
            <person name="Camarero S."/>
            <person name="Miyauchi S."/>
            <person name="Serrano A."/>
            <person name="Linde D."/>
            <person name="Babiker R."/>
            <person name="Drula E."/>
            <person name="Ayuso-Fernandez I."/>
            <person name="Pacheco R."/>
            <person name="Padilla G."/>
            <person name="Ferreira P."/>
            <person name="Barriuso J."/>
            <person name="Kellner H."/>
            <person name="Castanera R."/>
            <person name="Alfaro M."/>
            <person name="Ramirez L."/>
            <person name="Pisabarro A.G."/>
            <person name="Kuo A."/>
            <person name="Tritt A."/>
            <person name="Lipzen A."/>
            <person name="He G."/>
            <person name="Yan M."/>
            <person name="Ng V."/>
            <person name="Cullen D."/>
            <person name="Martin F."/>
            <person name="Rosso M.-N."/>
            <person name="Henrissat B."/>
            <person name="Hibbett D."/>
            <person name="Martinez A.T."/>
            <person name="Grigoriev I.V."/>
        </authorList>
    </citation>
    <scope>NUCLEOTIDE SEQUENCE</scope>
    <source>
        <strain evidence="3">CIRM-BRFM 674</strain>
    </source>
</reference>
<feature type="domain" description="DUF6535" evidence="2">
    <location>
        <begin position="32"/>
        <end position="98"/>
    </location>
</feature>
<keyword evidence="1" id="KW-0812">Transmembrane</keyword>
<keyword evidence="1" id="KW-1133">Transmembrane helix</keyword>
<proteinExistence type="predicted"/>
<dbReference type="EMBL" id="MU155168">
    <property type="protein sequence ID" value="KAF9482268.1"/>
    <property type="molecule type" value="Genomic_DNA"/>
</dbReference>
<dbReference type="OrthoDB" id="3221808at2759"/>
<name>A0A9P5Z6D4_9AGAR</name>
<keyword evidence="4" id="KW-1185">Reference proteome</keyword>
<dbReference type="AlphaFoldDB" id="A0A9P5Z6D4"/>
<feature type="non-terminal residue" evidence="3">
    <location>
        <position position="99"/>
    </location>
</feature>
<dbReference type="Pfam" id="PF20153">
    <property type="entry name" value="DUF6535"/>
    <property type="match status" value="1"/>
</dbReference>